<dbReference type="PATRIC" id="fig|579748.3.peg.892"/>
<sequence length="184" mass="20657">MAKRFCKMNRKQIADNLGEIHRLVVEPKYICRSCARSSASKNSLCKPAAIPPQVCQDKPAELQQNSALLAEALPAATSIAEQQKALAVRRVIDRVKQRAQQQKGELMLSQVPQITIDAVDLADKKSLKQAKKALKKHYKQQKKLIKLAKKQNKLMQKQKKLEAKVERINLSSEGGELQLTSNLH</sequence>
<dbReference type="OrthoDB" id="5879506at2"/>
<dbReference type="STRING" id="579748.TW81_04350"/>
<proteinExistence type="predicted"/>
<name>A0A0F4NQQ1_9VIBR</name>
<evidence type="ECO:0000313" key="2">
    <source>
        <dbReference type="EMBL" id="KJY84416.1"/>
    </source>
</evidence>
<keyword evidence="1" id="KW-0175">Coiled coil</keyword>
<dbReference type="RefSeq" id="WP_045954508.1">
    <property type="nucleotide sequence ID" value="NZ_JXXV01000008.1"/>
</dbReference>
<gene>
    <name evidence="2" type="ORF">TW81_04350</name>
</gene>
<dbReference type="Proteomes" id="UP000033673">
    <property type="component" value="Unassembled WGS sequence"/>
</dbReference>
<reference evidence="2 3" key="1">
    <citation type="journal article" date="2015" name="BMC Genomics">
        <title>Genome mining reveals unlocked bioactive potential of marine Gram-negative bacteria.</title>
        <authorList>
            <person name="Machado H."/>
            <person name="Sonnenschein E.C."/>
            <person name="Melchiorsen J."/>
            <person name="Gram L."/>
        </authorList>
    </citation>
    <scope>NUCLEOTIDE SEQUENCE [LARGE SCALE GENOMIC DNA]</scope>
    <source>
        <strain evidence="2 3">S2757</strain>
    </source>
</reference>
<evidence type="ECO:0000313" key="3">
    <source>
        <dbReference type="Proteomes" id="UP000033673"/>
    </source>
</evidence>
<accession>A0A0F4NQQ1</accession>
<organism evidence="2 3">
    <name type="scientific">Vibrio galatheae</name>
    <dbReference type="NCBI Taxonomy" id="579748"/>
    <lineage>
        <taxon>Bacteria</taxon>
        <taxon>Pseudomonadati</taxon>
        <taxon>Pseudomonadota</taxon>
        <taxon>Gammaproteobacteria</taxon>
        <taxon>Vibrionales</taxon>
        <taxon>Vibrionaceae</taxon>
        <taxon>Vibrio</taxon>
    </lineage>
</organism>
<keyword evidence="3" id="KW-1185">Reference proteome</keyword>
<evidence type="ECO:0000256" key="1">
    <source>
        <dbReference type="SAM" id="Coils"/>
    </source>
</evidence>
<feature type="coiled-coil region" evidence="1">
    <location>
        <begin position="124"/>
        <end position="167"/>
    </location>
</feature>
<dbReference type="AlphaFoldDB" id="A0A0F4NQQ1"/>
<dbReference type="EMBL" id="JXXV01000008">
    <property type="protein sequence ID" value="KJY84416.1"/>
    <property type="molecule type" value="Genomic_DNA"/>
</dbReference>
<comment type="caution">
    <text evidence="2">The sequence shown here is derived from an EMBL/GenBank/DDBJ whole genome shotgun (WGS) entry which is preliminary data.</text>
</comment>
<protein>
    <submittedName>
        <fullName evidence="2">Uncharacterized protein</fullName>
    </submittedName>
</protein>